<keyword evidence="4" id="KW-1185">Reference proteome</keyword>
<dbReference type="EMBL" id="JBHSBN010000001">
    <property type="protein sequence ID" value="MFC4104393.1"/>
    <property type="molecule type" value="Genomic_DNA"/>
</dbReference>
<reference evidence="4" key="1">
    <citation type="journal article" date="2019" name="Int. J. Syst. Evol. Microbiol.">
        <title>The Global Catalogue of Microorganisms (GCM) 10K type strain sequencing project: providing services to taxonomists for standard genome sequencing and annotation.</title>
        <authorList>
            <consortium name="The Broad Institute Genomics Platform"/>
            <consortium name="The Broad Institute Genome Sequencing Center for Infectious Disease"/>
            <person name="Wu L."/>
            <person name="Ma J."/>
        </authorList>
    </citation>
    <scope>NUCLEOTIDE SEQUENCE [LARGE SCALE GENOMIC DNA]</scope>
    <source>
        <strain evidence="4">2902at01</strain>
    </source>
</reference>
<dbReference type="PROSITE" id="PS51257">
    <property type="entry name" value="PROKAR_LIPOPROTEIN"/>
    <property type="match status" value="1"/>
</dbReference>
<feature type="signal peptide" evidence="1">
    <location>
        <begin position="1"/>
        <end position="25"/>
    </location>
</feature>
<sequence>MRRWSTVVAVAGAAVLLLTGCGAPAGVDRDLTDDWAALTEPKAFTPPTGVCQSGEFAETAYLSAFDPVDCASPHMTETVHVGTFTAAAATRQTPPPPGSAEYRTAYRECDARASGYVGADWRSGRLWLGVALPSTQAWAGGSRWFRCDLVELTTVEDEGNPTTRTGSLRGGLKTGSPLALRCYAVKLDSKKRIDKMPAAECTKTHNGEFTGVWTAPEGNYPTRDADWVRFYAECRNVVAKYVNAPADANMRFRTGVVALPGTPDDWKAGNRGVRCYLWISNRNLTASLKGAGVAALPIQFE</sequence>
<feature type="domain" description="Septum formation-related" evidence="2">
    <location>
        <begin position="49"/>
        <end position="275"/>
    </location>
</feature>
<dbReference type="RefSeq" id="WP_377541319.1">
    <property type="nucleotide sequence ID" value="NZ_JBHSBN010000001.1"/>
</dbReference>
<evidence type="ECO:0000256" key="1">
    <source>
        <dbReference type="SAM" id="SignalP"/>
    </source>
</evidence>
<dbReference type="Pfam" id="PF13845">
    <property type="entry name" value="Septum_form"/>
    <property type="match status" value="1"/>
</dbReference>
<protein>
    <submittedName>
        <fullName evidence="3">Septum formation family protein</fullName>
    </submittedName>
</protein>
<feature type="chain" id="PRO_5046949469" evidence="1">
    <location>
        <begin position="26"/>
        <end position="301"/>
    </location>
</feature>
<organism evidence="3 4">
    <name type="scientific">Micromonospora zhanjiangensis</name>
    <dbReference type="NCBI Taxonomy" id="1522057"/>
    <lineage>
        <taxon>Bacteria</taxon>
        <taxon>Bacillati</taxon>
        <taxon>Actinomycetota</taxon>
        <taxon>Actinomycetes</taxon>
        <taxon>Micromonosporales</taxon>
        <taxon>Micromonosporaceae</taxon>
        <taxon>Micromonospora</taxon>
    </lineage>
</organism>
<evidence type="ECO:0000313" key="4">
    <source>
        <dbReference type="Proteomes" id="UP001595868"/>
    </source>
</evidence>
<comment type="caution">
    <text evidence="3">The sequence shown here is derived from an EMBL/GenBank/DDBJ whole genome shotgun (WGS) entry which is preliminary data.</text>
</comment>
<dbReference type="Proteomes" id="UP001595868">
    <property type="component" value="Unassembled WGS sequence"/>
</dbReference>
<name>A0ABV8KEC0_9ACTN</name>
<proteinExistence type="predicted"/>
<accession>A0ABV8KEC0</accession>
<evidence type="ECO:0000259" key="2">
    <source>
        <dbReference type="Pfam" id="PF13845"/>
    </source>
</evidence>
<gene>
    <name evidence="3" type="ORF">ACFOX0_00365</name>
</gene>
<dbReference type="InterPro" id="IPR026004">
    <property type="entry name" value="Septum_form"/>
</dbReference>
<keyword evidence="1" id="KW-0732">Signal</keyword>
<evidence type="ECO:0000313" key="3">
    <source>
        <dbReference type="EMBL" id="MFC4104393.1"/>
    </source>
</evidence>